<organism evidence="2 3">
    <name type="scientific">Blautia hydrogenotrophica (strain DSM 10507 / JCM 14656 / S5a33)</name>
    <name type="common">Ruminococcus hydrogenotrophicus</name>
    <dbReference type="NCBI Taxonomy" id="476272"/>
    <lineage>
        <taxon>Bacteria</taxon>
        <taxon>Bacillati</taxon>
        <taxon>Bacillota</taxon>
        <taxon>Clostridia</taxon>
        <taxon>Lachnospirales</taxon>
        <taxon>Lachnospiraceae</taxon>
        <taxon>Blautia</taxon>
    </lineage>
</organism>
<dbReference type="EMBL" id="ACBZ01000172">
    <property type="protein sequence ID" value="EEG47923.1"/>
    <property type="molecule type" value="Genomic_DNA"/>
</dbReference>
<dbReference type="PATRIC" id="fig|476272.21.peg.1331"/>
<keyword evidence="1" id="KW-0472">Membrane</keyword>
<dbReference type="HOGENOM" id="CLU_2822502_0_0_9"/>
<dbReference type="GeneID" id="86822950"/>
<feature type="transmembrane region" description="Helical" evidence="1">
    <location>
        <begin position="12"/>
        <end position="33"/>
    </location>
</feature>
<keyword evidence="3" id="KW-1185">Reference proteome</keyword>
<dbReference type="Proteomes" id="UP000003100">
    <property type="component" value="Unassembled WGS sequence"/>
</dbReference>
<gene>
    <name evidence="2" type="ORF">RUMHYD_03207</name>
</gene>
<dbReference type="AlphaFoldDB" id="C0CQP5"/>
<feature type="transmembrane region" description="Helical" evidence="1">
    <location>
        <begin position="45"/>
        <end position="62"/>
    </location>
</feature>
<reference evidence="2 3" key="2">
    <citation type="submission" date="2009-02" db="EMBL/GenBank/DDBJ databases">
        <title>Draft genome sequence of Blautia hydrogenotrophica DSM 10507 (Ruminococcus hydrogenotrophicus DSM 10507).</title>
        <authorList>
            <person name="Sudarsanam P."/>
            <person name="Ley R."/>
            <person name="Guruge J."/>
            <person name="Turnbaugh P.J."/>
            <person name="Mahowald M."/>
            <person name="Liep D."/>
            <person name="Gordon J."/>
        </authorList>
    </citation>
    <scope>NUCLEOTIDE SEQUENCE [LARGE SCALE GENOMIC DNA]</scope>
    <source>
        <strain evidence="3">DSM 10507 / JCM 14656 / S5a33</strain>
    </source>
</reference>
<accession>C0CQP5</accession>
<proteinExistence type="predicted"/>
<dbReference type="RefSeq" id="WP_005951212.1">
    <property type="nucleotide sequence ID" value="NZ_CP136423.1"/>
</dbReference>
<evidence type="ECO:0000256" key="1">
    <source>
        <dbReference type="SAM" id="Phobius"/>
    </source>
</evidence>
<protein>
    <submittedName>
        <fullName evidence="2">Uncharacterized protein</fullName>
    </submittedName>
</protein>
<keyword evidence="1" id="KW-0812">Transmembrane</keyword>
<evidence type="ECO:0000313" key="3">
    <source>
        <dbReference type="Proteomes" id="UP000003100"/>
    </source>
</evidence>
<name>C0CQP5_BLAHS</name>
<evidence type="ECO:0000313" key="2">
    <source>
        <dbReference type="EMBL" id="EEG47923.1"/>
    </source>
</evidence>
<reference evidence="2 3" key="1">
    <citation type="submission" date="2009-01" db="EMBL/GenBank/DDBJ databases">
        <authorList>
            <person name="Fulton L."/>
            <person name="Clifton S."/>
            <person name="Fulton B."/>
            <person name="Xu J."/>
            <person name="Minx P."/>
            <person name="Pepin K.H."/>
            <person name="Johnson M."/>
            <person name="Bhonagiri V."/>
            <person name="Nash W.E."/>
            <person name="Mardis E.R."/>
            <person name="Wilson R.K."/>
        </authorList>
    </citation>
    <scope>NUCLEOTIDE SEQUENCE [LARGE SCALE GENOMIC DNA]</scope>
    <source>
        <strain evidence="3">DSM 10507 / JCM 14656 / S5a33</strain>
    </source>
</reference>
<comment type="caution">
    <text evidence="2">The sequence shown here is derived from an EMBL/GenBank/DDBJ whole genome shotgun (WGS) entry which is preliminary data.</text>
</comment>
<sequence>MAISVMDGSVSVSIFTAVFIGVVQIFIPLIGVMVPLVGDSHAGDGVLVCFYQAVIWVVCVFGQRLG</sequence>
<keyword evidence="1" id="KW-1133">Transmembrane helix</keyword>